<dbReference type="Gene3D" id="3.30.70.660">
    <property type="entry name" value="Pseudouridine synthase I, catalytic domain, C-terminal subdomain"/>
    <property type="match status" value="1"/>
</dbReference>
<accession>A0A158QA39</accession>
<dbReference type="InterPro" id="IPR001406">
    <property type="entry name" value="PsdUridine_synth_TruA"/>
</dbReference>
<dbReference type="GO" id="GO:0003723">
    <property type="term" value="F:RNA binding"/>
    <property type="evidence" value="ECO:0007669"/>
    <property type="project" value="InterPro"/>
</dbReference>
<evidence type="ECO:0000313" key="7">
    <source>
        <dbReference type="Proteomes" id="UP000274131"/>
    </source>
</evidence>
<evidence type="ECO:0000256" key="3">
    <source>
        <dbReference type="ARBA" id="ARBA00023235"/>
    </source>
</evidence>
<evidence type="ECO:0000313" key="8">
    <source>
        <dbReference type="WBParaSite" id="EVEC_0000403501-mRNA-1"/>
    </source>
</evidence>
<evidence type="ECO:0000256" key="2">
    <source>
        <dbReference type="ARBA" id="ARBA00022694"/>
    </source>
</evidence>
<dbReference type="EC" id="5.4.99.12" evidence="4"/>
<reference evidence="8" key="1">
    <citation type="submission" date="2016-04" db="UniProtKB">
        <authorList>
            <consortium name="WormBaseParasite"/>
        </authorList>
    </citation>
    <scope>IDENTIFICATION</scope>
</reference>
<dbReference type="InterPro" id="IPR020094">
    <property type="entry name" value="TruA/RsuA/RluB/E/F_N"/>
</dbReference>
<feature type="domain" description="Pseudouridine synthase I TruA alpha/beta" evidence="5">
    <location>
        <begin position="180"/>
        <end position="295"/>
    </location>
</feature>
<sequence length="319" mass="35762">MLGGSSSAYRRYLLWVSYDGSKFTGVAGIENGNSVVGFIVAALRRIFPNSSEIVKATQSSRTDSGVHANSNALCVQVPAEGIGSNKEELLTQLNFLATDCLPGCLNILDVRAVSDGFCVRRHALYREYKYRLLVAQNEIAWEMGRSASLTSFAEKNYSWILRSGFDPYKASFACRFFQDTHNFASFMKYPSKEKMKDLVVPSTTRKIQYFSIDSGHSKYAGDDGFDCYEVTIVAKSFLRQQVRRMISVLVAYSYGYITLEVFKSLLADPCPQKFHNYGFKPAPAGGLFLEKVVYDERSFLYPVPYMQGLWSGEDLPSNG</sequence>
<dbReference type="WBParaSite" id="EVEC_0000403501-mRNA-1">
    <property type="protein sequence ID" value="EVEC_0000403501-mRNA-1"/>
    <property type="gene ID" value="EVEC_0000403501"/>
</dbReference>
<comment type="catalytic activity">
    <reaction evidence="4">
        <text>uridine(38/39/40) in tRNA = pseudouridine(38/39/40) in tRNA</text>
        <dbReference type="Rhea" id="RHEA:22376"/>
        <dbReference type="Rhea" id="RHEA-COMP:10085"/>
        <dbReference type="Rhea" id="RHEA-COMP:10087"/>
        <dbReference type="ChEBI" id="CHEBI:65314"/>
        <dbReference type="ChEBI" id="CHEBI:65315"/>
        <dbReference type="EC" id="5.4.99.12"/>
    </reaction>
</comment>
<name>A0A158QA39_ENTVE</name>
<dbReference type="InterPro" id="IPR020097">
    <property type="entry name" value="PsdUridine_synth_TruA_a/b_dom"/>
</dbReference>
<dbReference type="EMBL" id="UXUI01007670">
    <property type="protein sequence ID" value="VDD88600.1"/>
    <property type="molecule type" value="Genomic_DNA"/>
</dbReference>
<dbReference type="PANTHER" id="PTHR11142:SF0">
    <property type="entry name" value="TRNA PSEUDOURIDINE SYNTHASE-LIKE 1"/>
    <property type="match status" value="1"/>
</dbReference>
<dbReference type="InterPro" id="IPR020103">
    <property type="entry name" value="PsdUridine_synth_cat_dom_sf"/>
</dbReference>
<dbReference type="Gene3D" id="3.30.70.580">
    <property type="entry name" value="Pseudouridine synthase I, catalytic domain, N-terminal subdomain"/>
    <property type="match status" value="1"/>
</dbReference>
<keyword evidence="7" id="KW-1185">Reference proteome</keyword>
<dbReference type="SUPFAM" id="SSF55120">
    <property type="entry name" value="Pseudouridine synthase"/>
    <property type="match status" value="1"/>
</dbReference>
<keyword evidence="2 4" id="KW-0819">tRNA processing</keyword>
<comment type="similarity">
    <text evidence="1 4">Belongs to the tRNA pseudouridine synthase TruA family.</text>
</comment>
<evidence type="ECO:0000256" key="1">
    <source>
        <dbReference type="ARBA" id="ARBA00009375"/>
    </source>
</evidence>
<dbReference type="OrthoDB" id="271910at2759"/>
<reference evidence="6 7" key="2">
    <citation type="submission" date="2018-10" db="EMBL/GenBank/DDBJ databases">
        <authorList>
            <consortium name="Pathogen Informatics"/>
        </authorList>
    </citation>
    <scope>NUCLEOTIDE SEQUENCE [LARGE SCALE GENOMIC DNA]</scope>
</reference>
<dbReference type="GO" id="GO:0160147">
    <property type="term" value="F:tRNA pseudouridine(38-40) synthase activity"/>
    <property type="evidence" value="ECO:0007669"/>
    <property type="project" value="UniProtKB-EC"/>
</dbReference>
<gene>
    <name evidence="6" type="ORF">EVEC_LOCUS3743</name>
</gene>
<dbReference type="STRING" id="51028.A0A158QA39"/>
<dbReference type="Pfam" id="PF01416">
    <property type="entry name" value="PseudoU_synth_1"/>
    <property type="match status" value="1"/>
</dbReference>
<proteinExistence type="inferred from homology"/>
<dbReference type="InterPro" id="IPR020095">
    <property type="entry name" value="PsdUridine_synth_TruA_C"/>
</dbReference>
<organism evidence="8">
    <name type="scientific">Enterobius vermicularis</name>
    <name type="common">Human pinworm</name>
    <dbReference type="NCBI Taxonomy" id="51028"/>
    <lineage>
        <taxon>Eukaryota</taxon>
        <taxon>Metazoa</taxon>
        <taxon>Ecdysozoa</taxon>
        <taxon>Nematoda</taxon>
        <taxon>Chromadorea</taxon>
        <taxon>Rhabditida</taxon>
        <taxon>Spirurina</taxon>
        <taxon>Oxyuridomorpha</taxon>
        <taxon>Oxyuroidea</taxon>
        <taxon>Oxyuridae</taxon>
        <taxon>Enterobius</taxon>
    </lineage>
</organism>
<evidence type="ECO:0000313" key="6">
    <source>
        <dbReference type="EMBL" id="VDD88600.1"/>
    </source>
</evidence>
<dbReference type="GO" id="GO:0031119">
    <property type="term" value="P:tRNA pseudouridine synthesis"/>
    <property type="evidence" value="ECO:0007669"/>
    <property type="project" value="TreeGrafter"/>
</dbReference>
<keyword evidence="3 4" id="KW-0413">Isomerase</keyword>
<dbReference type="PANTHER" id="PTHR11142">
    <property type="entry name" value="PSEUDOURIDYLATE SYNTHASE"/>
    <property type="match status" value="1"/>
</dbReference>
<evidence type="ECO:0000256" key="4">
    <source>
        <dbReference type="RuleBase" id="RU003792"/>
    </source>
</evidence>
<dbReference type="AlphaFoldDB" id="A0A158QA39"/>
<evidence type="ECO:0000259" key="5">
    <source>
        <dbReference type="Pfam" id="PF01416"/>
    </source>
</evidence>
<protein>
    <recommendedName>
        <fullName evidence="4">tRNA pseudouridine synthase</fullName>
        <ecNumber evidence="4">5.4.99.12</ecNumber>
    </recommendedName>
</protein>
<dbReference type="Proteomes" id="UP000274131">
    <property type="component" value="Unassembled WGS sequence"/>
</dbReference>